<dbReference type="Gene3D" id="1.10.510.10">
    <property type="entry name" value="Transferase(Phosphotransferase) domain 1"/>
    <property type="match status" value="1"/>
</dbReference>
<protein>
    <recommendedName>
        <fullName evidence="13">Calmodulin</fullName>
    </recommendedName>
</protein>
<dbReference type="InterPro" id="IPR011009">
    <property type="entry name" value="Kinase-like_dom_sf"/>
</dbReference>
<evidence type="ECO:0000313" key="12">
    <source>
        <dbReference type="EMBL" id="CAD8853631.1"/>
    </source>
</evidence>
<organism evidence="12">
    <name type="scientific">Noctiluca scintillans</name>
    <name type="common">Sea sparkle</name>
    <name type="synonym">Red tide dinoflagellate</name>
    <dbReference type="NCBI Taxonomy" id="2966"/>
    <lineage>
        <taxon>Eukaryota</taxon>
        <taxon>Sar</taxon>
        <taxon>Alveolata</taxon>
        <taxon>Dinophyceae</taxon>
        <taxon>Noctilucales</taxon>
        <taxon>Noctilucaceae</taxon>
        <taxon>Noctiluca</taxon>
    </lineage>
</organism>
<dbReference type="InterPro" id="IPR050205">
    <property type="entry name" value="CDPK_Ser/Thr_kinases"/>
</dbReference>
<comment type="similarity">
    <text evidence="8">Belongs to the protein kinase superfamily. Ser/Thr protein kinase family. CDPK subfamily.</text>
</comment>
<dbReference type="Pfam" id="PF13499">
    <property type="entry name" value="EF-hand_7"/>
    <property type="match status" value="2"/>
</dbReference>
<gene>
    <name evidence="12" type="ORF">NSCI0253_LOCUS27982</name>
</gene>
<evidence type="ECO:0000256" key="6">
    <source>
        <dbReference type="ARBA" id="ARBA00022777"/>
    </source>
</evidence>
<comment type="cofactor">
    <cofactor evidence="1">
        <name>Mg(2+)</name>
        <dbReference type="ChEBI" id="CHEBI:18420"/>
    </cofactor>
</comment>
<dbReference type="GO" id="GO:0005509">
    <property type="term" value="F:calcium ion binding"/>
    <property type="evidence" value="ECO:0007669"/>
    <property type="project" value="InterPro"/>
</dbReference>
<keyword evidence="6" id="KW-0418">Kinase</keyword>
<evidence type="ECO:0000256" key="8">
    <source>
        <dbReference type="ARBA" id="ARBA00024334"/>
    </source>
</evidence>
<dbReference type="SUPFAM" id="SSF56112">
    <property type="entry name" value="Protein kinase-like (PK-like)"/>
    <property type="match status" value="1"/>
</dbReference>
<reference evidence="12" key="1">
    <citation type="submission" date="2021-01" db="EMBL/GenBank/DDBJ databases">
        <authorList>
            <person name="Corre E."/>
            <person name="Pelletier E."/>
            <person name="Niang G."/>
            <person name="Scheremetjew M."/>
            <person name="Finn R."/>
            <person name="Kale V."/>
            <person name="Holt S."/>
            <person name="Cochrane G."/>
            <person name="Meng A."/>
            <person name="Brown T."/>
            <person name="Cohen L."/>
        </authorList>
    </citation>
    <scope>NUCLEOTIDE SEQUENCE</scope>
</reference>
<keyword evidence="5 9" id="KW-0547">Nucleotide-binding</keyword>
<evidence type="ECO:0000256" key="9">
    <source>
        <dbReference type="PROSITE-ProRule" id="PRU10141"/>
    </source>
</evidence>
<dbReference type="Pfam" id="PF00069">
    <property type="entry name" value="Pkinase"/>
    <property type="match status" value="1"/>
</dbReference>
<dbReference type="Gene3D" id="1.10.238.10">
    <property type="entry name" value="EF-hand"/>
    <property type="match status" value="2"/>
</dbReference>
<dbReference type="PROSITE" id="PS50222">
    <property type="entry name" value="EF_HAND_2"/>
    <property type="match status" value="3"/>
</dbReference>
<evidence type="ECO:0000256" key="2">
    <source>
        <dbReference type="ARBA" id="ARBA00011245"/>
    </source>
</evidence>
<dbReference type="InterPro" id="IPR002048">
    <property type="entry name" value="EF_hand_dom"/>
</dbReference>
<dbReference type="SUPFAM" id="SSF47473">
    <property type="entry name" value="EF-hand"/>
    <property type="match status" value="1"/>
</dbReference>
<feature type="domain" description="EF-hand" evidence="11">
    <location>
        <begin position="450"/>
        <end position="485"/>
    </location>
</feature>
<dbReference type="AlphaFoldDB" id="A0A7S1AGK4"/>
<dbReference type="PROSITE" id="PS00108">
    <property type="entry name" value="PROTEIN_KINASE_ST"/>
    <property type="match status" value="1"/>
</dbReference>
<dbReference type="GO" id="GO:0005524">
    <property type="term" value="F:ATP binding"/>
    <property type="evidence" value="ECO:0007669"/>
    <property type="project" value="UniProtKB-UniRule"/>
</dbReference>
<sequence length="533" mass="60378">MGGRSSRVPLRNISSDVESKVGKLPLASRYHELPKRVQDDYEVDFSSVLGSGYSGDVHLARATDGGGTQTFAVKHLPIKGVSQARWGQLESEVKIFLCMDHPNVTRLVDVYRDDDDLHLVMEHMKGGELFDRVTELKKFSEMEAAGAVSQILLALSYIHGFGIAHRDLKLENFLYDQEKSDHLKLIDFGFSHMWDTNTKMRATCGTLAYVAPEVLRKSYTSQCDMWSVGVIAFILLAGSMPFYGSEATQMENIVNGRYKFKPEKWNSVSKAARDFVQKLLQVNPEARLTARKALEHVWIVRRYQLAKKEIDPSVVDALRQFSKSSKFRRSCLKMMAWSLSNEERAKVRGYFTALDTQKTGTITLQELRECLVEKFNISDSETQLIFQSMDANRNEHIQYSDFLAAMVSTRLQVHDDLLRTAFRKFDVDRSGVITVDNLSALVDSDGDEKSRDEDLRELLKEGDLLHDGQISYAEFVSFISGVPINCVTRFESGSEVGTGSSTVYPKIERSKELNCWSCFRYCFCSVCRTSPHG</sequence>
<dbReference type="FunFam" id="1.10.510.10:FF:000571">
    <property type="entry name" value="Maternal embryonic leucine zipper kinase"/>
    <property type="match status" value="1"/>
</dbReference>
<dbReference type="PANTHER" id="PTHR24349">
    <property type="entry name" value="SERINE/THREONINE-PROTEIN KINASE"/>
    <property type="match status" value="1"/>
</dbReference>
<dbReference type="InterPro" id="IPR008271">
    <property type="entry name" value="Ser/Thr_kinase_AS"/>
</dbReference>
<dbReference type="SMART" id="SM00220">
    <property type="entry name" value="S_TKc"/>
    <property type="match status" value="1"/>
</dbReference>
<keyword evidence="3" id="KW-0723">Serine/threonine-protein kinase</keyword>
<comment type="subunit">
    <text evidence="2">Monomer.</text>
</comment>
<dbReference type="InterPro" id="IPR000719">
    <property type="entry name" value="Prot_kinase_dom"/>
</dbReference>
<keyword evidence="7 9" id="KW-0067">ATP-binding</keyword>
<proteinExistence type="inferred from homology"/>
<evidence type="ECO:0008006" key="13">
    <source>
        <dbReference type="Google" id="ProtNLM"/>
    </source>
</evidence>
<dbReference type="PROSITE" id="PS50011">
    <property type="entry name" value="PROTEIN_KINASE_DOM"/>
    <property type="match status" value="1"/>
</dbReference>
<dbReference type="CDD" id="cd05117">
    <property type="entry name" value="STKc_CAMK"/>
    <property type="match status" value="1"/>
</dbReference>
<evidence type="ECO:0000256" key="4">
    <source>
        <dbReference type="ARBA" id="ARBA00022679"/>
    </source>
</evidence>
<evidence type="ECO:0000259" key="10">
    <source>
        <dbReference type="PROSITE" id="PS50011"/>
    </source>
</evidence>
<evidence type="ECO:0000259" key="11">
    <source>
        <dbReference type="PROSITE" id="PS50222"/>
    </source>
</evidence>
<evidence type="ECO:0000256" key="1">
    <source>
        <dbReference type="ARBA" id="ARBA00001946"/>
    </source>
</evidence>
<dbReference type="InterPro" id="IPR017441">
    <property type="entry name" value="Protein_kinase_ATP_BS"/>
</dbReference>
<dbReference type="SMART" id="SM00054">
    <property type="entry name" value="EFh"/>
    <property type="match status" value="4"/>
</dbReference>
<name>A0A7S1AGK4_NOCSC</name>
<evidence type="ECO:0000256" key="3">
    <source>
        <dbReference type="ARBA" id="ARBA00022527"/>
    </source>
</evidence>
<dbReference type="PROSITE" id="PS00107">
    <property type="entry name" value="PROTEIN_KINASE_ATP"/>
    <property type="match status" value="1"/>
</dbReference>
<evidence type="ECO:0000256" key="7">
    <source>
        <dbReference type="ARBA" id="ARBA00022840"/>
    </source>
</evidence>
<feature type="domain" description="EF-hand" evidence="11">
    <location>
        <begin position="413"/>
        <end position="448"/>
    </location>
</feature>
<feature type="domain" description="Protein kinase" evidence="10">
    <location>
        <begin position="43"/>
        <end position="299"/>
    </location>
</feature>
<keyword evidence="4" id="KW-0808">Transferase</keyword>
<dbReference type="CDD" id="cd00051">
    <property type="entry name" value="EFh"/>
    <property type="match status" value="1"/>
</dbReference>
<evidence type="ECO:0000256" key="5">
    <source>
        <dbReference type="ARBA" id="ARBA00022741"/>
    </source>
</evidence>
<dbReference type="InterPro" id="IPR011992">
    <property type="entry name" value="EF-hand-dom_pair"/>
</dbReference>
<dbReference type="GO" id="GO:0004674">
    <property type="term" value="F:protein serine/threonine kinase activity"/>
    <property type="evidence" value="ECO:0007669"/>
    <property type="project" value="UniProtKB-KW"/>
</dbReference>
<feature type="binding site" evidence="9">
    <location>
        <position position="79"/>
    </location>
    <ligand>
        <name>ATP</name>
        <dbReference type="ChEBI" id="CHEBI:30616"/>
    </ligand>
</feature>
<feature type="domain" description="EF-hand" evidence="11">
    <location>
        <begin position="342"/>
        <end position="377"/>
    </location>
</feature>
<dbReference type="EMBL" id="HBFQ01039453">
    <property type="protein sequence ID" value="CAD8853631.1"/>
    <property type="molecule type" value="Transcribed_RNA"/>
</dbReference>
<dbReference type="Gene3D" id="3.30.200.20">
    <property type="entry name" value="Phosphorylase Kinase, domain 1"/>
    <property type="match status" value="1"/>
</dbReference>
<dbReference type="FunFam" id="1.10.238.10:FF:000001">
    <property type="entry name" value="Calmodulin 1"/>
    <property type="match status" value="1"/>
</dbReference>
<accession>A0A7S1AGK4</accession>